<reference evidence="9 10" key="2">
    <citation type="journal article" date="2019" name="G3 (Bethesda)">
        <title>Hybrid Assembly of the Genome of the Entomopathogenic Nematode Steinernema carpocapsae Identifies the X-Chromosome.</title>
        <authorList>
            <person name="Serra L."/>
            <person name="Macchietto M."/>
            <person name="Macias-Munoz A."/>
            <person name="McGill C.J."/>
            <person name="Rodriguez I.M."/>
            <person name="Rodriguez B."/>
            <person name="Murad R."/>
            <person name="Mortazavi A."/>
        </authorList>
    </citation>
    <scope>NUCLEOTIDE SEQUENCE [LARGE SCALE GENOMIC DNA]</scope>
    <source>
        <strain evidence="9 10">ALL</strain>
    </source>
</reference>
<dbReference type="InterPro" id="IPR027417">
    <property type="entry name" value="P-loop_NTPase"/>
</dbReference>
<dbReference type="Gene3D" id="3.30.70.1590">
    <property type="match status" value="1"/>
</dbReference>
<dbReference type="InterPro" id="IPR032412">
    <property type="entry name" value="Myosin-VI_CBD"/>
</dbReference>
<dbReference type="Proteomes" id="UP000298663">
    <property type="component" value="Unassembled WGS sequence"/>
</dbReference>
<accession>A0A4U5PA98</accession>
<dbReference type="Pfam" id="PF00063">
    <property type="entry name" value="Myosin_head"/>
    <property type="match status" value="1"/>
</dbReference>
<dbReference type="InterPro" id="IPR049016">
    <property type="entry name" value="MYO6_lever"/>
</dbReference>
<dbReference type="AlphaFoldDB" id="A0A4U5PA98"/>
<comment type="similarity">
    <text evidence="6">Belongs to the TRAFAC class myosin-kinesin ATPase superfamily. Myosin family.</text>
</comment>
<evidence type="ECO:0000313" key="9">
    <source>
        <dbReference type="EMBL" id="TKR93100.1"/>
    </source>
</evidence>
<dbReference type="EMBL" id="AZBU02000002">
    <property type="protein sequence ID" value="TKR93100.1"/>
    <property type="molecule type" value="Genomic_DNA"/>
</dbReference>
<dbReference type="SUPFAM" id="SSF52540">
    <property type="entry name" value="P-loop containing nucleoside triphosphate hydrolases"/>
    <property type="match status" value="1"/>
</dbReference>
<keyword evidence="7" id="KW-0175">Coiled coil</keyword>
<dbReference type="Gene3D" id="1.20.120.720">
    <property type="entry name" value="Myosin VI head, motor domain, U50 subdomain"/>
    <property type="match status" value="1"/>
</dbReference>
<dbReference type="InterPro" id="IPR001609">
    <property type="entry name" value="Myosin_head_motor_dom-like"/>
</dbReference>
<keyword evidence="10" id="KW-1185">Reference proteome</keyword>
<name>A0A4U5PA98_STECR</name>
<dbReference type="Pfam" id="PF21521">
    <property type="entry name" value="MYO6_lever"/>
    <property type="match status" value="1"/>
</dbReference>
<dbReference type="GO" id="GO:0005886">
    <property type="term" value="C:plasma membrane"/>
    <property type="evidence" value="ECO:0007669"/>
    <property type="project" value="TreeGrafter"/>
</dbReference>
<feature type="region of interest" description="Actin-binding" evidence="6">
    <location>
        <begin position="250"/>
        <end position="272"/>
    </location>
</feature>
<evidence type="ECO:0000256" key="7">
    <source>
        <dbReference type="SAM" id="Coils"/>
    </source>
</evidence>
<dbReference type="GO" id="GO:0051015">
    <property type="term" value="F:actin filament binding"/>
    <property type="evidence" value="ECO:0007669"/>
    <property type="project" value="TreeGrafter"/>
</dbReference>
<dbReference type="STRING" id="34508.A0A4U5PA98"/>
<comment type="caution">
    <text evidence="6">Lacks conserved residue(s) required for the propagation of feature annotation.</text>
</comment>
<comment type="caution">
    <text evidence="9">The sequence shown here is derived from an EMBL/GenBank/DDBJ whole genome shotgun (WGS) entry which is preliminary data.</text>
</comment>
<sequence length="809" mass="92316">MIPLKVREANAARDALAKAIYSRLFDFIVASINKSIPFGHSQSYIGVLDIAGFEFFALNSFEQFCINYCNEKLQQFFNDRILKQEQELYAKEGLNVPKIEYSDNQDCIDLFEMKPSGLLDMLDEESKLPRPTPQHFTTTVHQTHAKHFRLTTPRKSKLREHREMRDDEGFMIRHYAGSVCYQTALFLEKNNDALHHSLEFIMEQSANPLLQLLFKKAAPIPNEIRIPLPRGKTTNKLSVASVGSKFRSQLGLLLQKLQTTGTHFVRCIKPNAEMKSGQFEGAPILSQLKCAGMASVLKLMQKGFPSRTMFVDLYGMYKSLLPPKLSSLDPRLFCKCLFHALGLNDHDYKFGITKVFFRPGKFAEFDQLVRQDPENMNVLIKKVQAWLNCVRWKKAMYGAWSVIKLKNKILYRAECLKRIQSYVRGHLARKLHMPRIASFKRANALHGQTEALNATASKMKDSSRAAWTSHITSLKEQIQATILSLKKESVRPTSDYKNSVNNLEAGVRKVVEGMQKQIAADEAARIREMEEKLEQERLKAAAEEKDRLEQEKARQERRLLEEARKKEEEVHLKAQAVRDAAEREAEEQRRRRIAALEQERLDEELARRLAHDDKRKMVAEAPPISHSGTLNNGSNGNGYDLSKITFAELRDTINTSNNIELLEACRAEFHRRLRAYNAWKGNNEPHGAPGNGPQMPVFEEAKLASPVVSRSKNLIQRYFKVPYTSASGATGYWYAHFSGQFIVRQMEIQPSGYPILLMAGKDDEKMCVVTLNESGLTRKKGAEVLEYEFESIWAGYGGGPYDVGRLRKS</sequence>
<gene>
    <name evidence="9" type="ORF">L596_007622</name>
</gene>
<dbReference type="PRINTS" id="PR00193">
    <property type="entry name" value="MYOSINHEAVY"/>
</dbReference>
<reference evidence="9 10" key="1">
    <citation type="journal article" date="2015" name="Genome Biol.">
        <title>Comparative genomics of Steinernema reveals deeply conserved gene regulatory networks.</title>
        <authorList>
            <person name="Dillman A.R."/>
            <person name="Macchietto M."/>
            <person name="Porter C.F."/>
            <person name="Rogers A."/>
            <person name="Williams B."/>
            <person name="Antoshechkin I."/>
            <person name="Lee M.M."/>
            <person name="Goodwin Z."/>
            <person name="Lu X."/>
            <person name="Lewis E.E."/>
            <person name="Goodrich-Blair H."/>
            <person name="Stock S.P."/>
            <person name="Adams B.J."/>
            <person name="Sternberg P.W."/>
            <person name="Mortazavi A."/>
        </authorList>
    </citation>
    <scope>NUCLEOTIDE SEQUENCE [LARGE SCALE GENOMIC DNA]</scope>
    <source>
        <strain evidence="9 10">ALL</strain>
    </source>
</reference>
<dbReference type="GO" id="GO:0005524">
    <property type="term" value="F:ATP binding"/>
    <property type="evidence" value="ECO:0007669"/>
    <property type="project" value="UniProtKB-KW"/>
</dbReference>
<organism evidence="9 10">
    <name type="scientific">Steinernema carpocapsae</name>
    <name type="common">Entomopathogenic nematode</name>
    <dbReference type="NCBI Taxonomy" id="34508"/>
    <lineage>
        <taxon>Eukaryota</taxon>
        <taxon>Metazoa</taxon>
        <taxon>Ecdysozoa</taxon>
        <taxon>Nematoda</taxon>
        <taxon>Chromadorea</taxon>
        <taxon>Rhabditida</taxon>
        <taxon>Tylenchina</taxon>
        <taxon>Panagrolaimomorpha</taxon>
        <taxon>Strongyloidoidea</taxon>
        <taxon>Steinernematidae</taxon>
        <taxon>Steinernema</taxon>
    </lineage>
</organism>
<evidence type="ECO:0000313" key="10">
    <source>
        <dbReference type="Proteomes" id="UP000298663"/>
    </source>
</evidence>
<dbReference type="Gene3D" id="3.40.850.10">
    <property type="entry name" value="Kinesin motor domain"/>
    <property type="match status" value="1"/>
</dbReference>
<dbReference type="Pfam" id="PF16521">
    <property type="entry name" value="Myosin-VI_CBD"/>
    <property type="match status" value="1"/>
</dbReference>
<protein>
    <recommendedName>
        <fullName evidence="8">Myosin motor domain-containing protein</fullName>
    </recommendedName>
</protein>
<dbReference type="PROSITE" id="PS50096">
    <property type="entry name" value="IQ"/>
    <property type="match status" value="1"/>
</dbReference>
<dbReference type="SMART" id="SM00242">
    <property type="entry name" value="MYSc"/>
    <property type="match status" value="1"/>
</dbReference>
<feature type="coiled-coil region" evidence="7">
    <location>
        <begin position="516"/>
        <end position="598"/>
    </location>
</feature>
<evidence type="ECO:0000256" key="4">
    <source>
        <dbReference type="ARBA" id="ARBA00023175"/>
    </source>
</evidence>
<dbReference type="GO" id="GO:0007015">
    <property type="term" value="P:actin filament organization"/>
    <property type="evidence" value="ECO:0007669"/>
    <property type="project" value="TreeGrafter"/>
</dbReference>
<dbReference type="Gene3D" id="6.10.220.10">
    <property type="match status" value="1"/>
</dbReference>
<dbReference type="PROSITE" id="PS51456">
    <property type="entry name" value="MYOSIN_MOTOR"/>
    <property type="match status" value="1"/>
</dbReference>
<evidence type="ECO:0000256" key="3">
    <source>
        <dbReference type="ARBA" id="ARBA00023123"/>
    </source>
</evidence>
<dbReference type="FunFam" id="1.20.58.530:FF:000006">
    <property type="entry name" value="Putative unconventional myosin-VI"/>
    <property type="match status" value="1"/>
</dbReference>
<evidence type="ECO:0000256" key="6">
    <source>
        <dbReference type="PROSITE-ProRule" id="PRU00782"/>
    </source>
</evidence>
<keyword evidence="2" id="KW-0067">ATP-binding</keyword>
<dbReference type="GO" id="GO:0030048">
    <property type="term" value="P:actin filament-based movement"/>
    <property type="evidence" value="ECO:0007669"/>
    <property type="project" value="TreeGrafter"/>
</dbReference>
<dbReference type="Gene3D" id="1.20.58.530">
    <property type="match status" value="1"/>
</dbReference>
<evidence type="ECO:0000259" key="8">
    <source>
        <dbReference type="PROSITE" id="PS51456"/>
    </source>
</evidence>
<evidence type="ECO:0000256" key="1">
    <source>
        <dbReference type="ARBA" id="ARBA00022741"/>
    </source>
</evidence>
<dbReference type="CDD" id="cd22249">
    <property type="entry name" value="UDM1_RNF168_RNF169-like"/>
    <property type="match status" value="1"/>
</dbReference>
<evidence type="ECO:0000256" key="2">
    <source>
        <dbReference type="ARBA" id="ARBA00022840"/>
    </source>
</evidence>
<proteinExistence type="inferred from homology"/>
<dbReference type="OrthoDB" id="6108017at2759"/>
<keyword evidence="5 6" id="KW-0009">Actin-binding</keyword>
<evidence type="ECO:0000256" key="5">
    <source>
        <dbReference type="ARBA" id="ARBA00023203"/>
    </source>
</evidence>
<keyword evidence="4" id="KW-0505">Motor protein</keyword>
<dbReference type="GO" id="GO:0000146">
    <property type="term" value="F:microfilament motor activity"/>
    <property type="evidence" value="ECO:0007669"/>
    <property type="project" value="TreeGrafter"/>
</dbReference>
<dbReference type="PANTHER" id="PTHR13140">
    <property type="entry name" value="MYOSIN"/>
    <property type="match status" value="1"/>
</dbReference>
<keyword evidence="3 6" id="KW-0518">Myosin</keyword>
<dbReference type="CDD" id="cd21759">
    <property type="entry name" value="CBD_MYO6-like"/>
    <property type="match status" value="1"/>
</dbReference>
<feature type="domain" description="Myosin motor" evidence="8">
    <location>
        <begin position="1"/>
        <end position="370"/>
    </location>
</feature>
<dbReference type="GO" id="GO:0016459">
    <property type="term" value="C:myosin complex"/>
    <property type="evidence" value="ECO:0007669"/>
    <property type="project" value="UniProtKB-KW"/>
</dbReference>
<dbReference type="InterPro" id="IPR036961">
    <property type="entry name" value="Kinesin_motor_dom_sf"/>
</dbReference>
<dbReference type="GO" id="GO:0030139">
    <property type="term" value="C:endocytic vesicle"/>
    <property type="evidence" value="ECO:0007669"/>
    <property type="project" value="TreeGrafter"/>
</dbReference>
<dbReference type="PANTHER" id="PTHR13140:SF745">
    <property type="entry name" value="UNCONVENTIONAL MYOSIN-VI"/>
    <property type="match status" value="1"/>
</dbReference>
<keyword evidence="1" id="KW-0547">Nucleotide-binding</keyword>